<keyword evidence="4" id="KW-0808">Transferase</keyword>
<reference evidence="14 15" key="1">
    <citation type="submission" date="2020-04" db="EMBL/GenBank/DDBJ databases">
        <title>Perkinsus olseni comparative genomics.</title>
        <authorList>
            <person name="Bogema D.R."/>
        </authorList>
    </citation>
    <scope>NUCLEOTIDE SEQUENCE [LARGE SCALE GENOMIC DNA]</scope>
    <source>
        <strain evidence="14">ATCC PRA-31</strain>
    </source>
</reference>
<dbReference type="InterPro" id="IPR016181">
    <property type="entry name" value="Acyl_CoA_acyltransferase"/>
</dbReference>
<organism evidence="14 15">
    <name type="scientific">Perkinsus olseni</name>
    <name type="common">Perkinsus atlanticus</name>
    <dbReference type="NCBI Taxonomy" id="32597"/>
    <lineage>
        <taxon>Eukaryota</taxon>
        <taxon>Sar</taxon>
        <taxon>Alveolata</taxon>
        <taxon>Perkinsozoa</taxon>
        <taxon>Perkinsea</taxon>
        <taxon>Perkinsida</taxon>
        <taxon>Perkinsidae</taxon>
        <taxon>Perkinsus</taxon>
    </lineage>
</organism>
<comment type="caution">
    <text evidence="14">The sequence shown here is derived from an EMBL/GenBank/DDBJ whole genome shotgun (WGS) entry which is preliminary data.</text>
</comment>
<name>A0A7J6LDJ1_PEROL</name>
<dbReference type="Gene3D" id="3.90.360.10">
    <property type="entry name" value="Histone acetyl transferase 1 (HAT1), N-terminal domain"/>
    <property type="match status" value="1"/>
</dbReference>
<dbReference type="GO" id="GO:0003677">
    <property type="term" value="F:DNA binding"/>
    <property type="evidence" value="ECO:0007669"/>
    <property type="project" value="InterPro"/>
</dbReference>
<evidence type="ECO:0000256" key="2">
    <source>
        <dbReference type="ARBA" id="ARBA00012418"/>
    </source>
</evidence>
<dbReference type="InterPro" id="IPR000629">
    <property type="entry name" value="RNA-helicase_DEAD-box_CS"/>
</dbReference>
<dbReference type="Gene3D" id="1.10.150.20">
    <property type="entry name" value="5' to 3' exonuclease, C-terminal subdomain"/>
    <property type="match status" value="1"/>
</dbReference>
<feature type="domain" description="Helicase ATP-binding" evidence="12">
    <location>
        <begin position="1638"/>
        <end position="1819"/>
    </location>
</feature>
<keyword evidence="6" id="KW-0547">Nucleotide-binding</keyword>
<dbReference type="Pfam" id="PF00270">
    <property type="entry name" value="DEAD"/>
    <property type="match status" value="1"/>
</dbReference>
<dbReference type="EC" id="2.7.7.6" evidence="2"/>
<dbReference type="SMART" id="SM00490">
    <property type="entry name" value="HELICc"/>
    <property type="match status" value="1"/>
</dbReference>
<dbReference type="CDD" id="cd18787">
    <property type="entry name" value="SF2_C_DEAD"/>
    <property type="match status" value="1"/>
</dbReference>
<dbReference type="SUPFAM" id="SSF52540">
    <property type="entry name" value="P-loop containing nucleoside triphosphate hydrolases"/>
    <property type="match status" value="1"/>
</dbReference>
<dbReference type="PROSITE" id="PS51194">
    <property type="entry name" value="HELICASE_CTER"/>
    <property type="match status" value="1"/>
</dbReference>
<keyword evidence="3" id="KW-0240">DNA-directed RNA polymerase</keyword>
<evidence type="ECO:0000256" key="4">
    <source>
        <dbReference type="ARBA" id="ARBA00022679"/>
    </source>
</evidence>
<gene>
    <name evidence="14" type="ORF">FOL46_007586</name>
</gene>
<keyword evidence="5" id="KW-0548">Nucleotidyltransferase</keyword>
<dbReference type="SMART" id="SM01311">
    <property type="entry name" value="RPOL_N"/>
    <property type="match status" value="1"/>
</dbReference>
<feature type="domain" description="Helicase C-terminal" evidence="13">
    <location>
        <begin position="1865"/>
        <end position="2017"/>
    </location>
</feature>
<proteinExistence type="inferred from homology"/>
<dbReference type="SUPFAM" id="SSF55729">
    <property type="entry name" value="Acyl-CoA N-acyltransferases (Nat)"/>
    <property type="match status" value="1"/>
</dbReference>
<sequence length="2409" mass="268912">MRAHKPRVPDILSAALDDLLDCRDQFAAMQELKSGRALPVLDSPGPADVLRLTESILEADDFLCKNGILFEDILAEPNDDGLLLVDGLPPMSADEPDEAGWLRAVRDTLYGEGAQYCVRAQPGYVDTYECVLRRRQAVIEYETTRQAMAEYEDYISQLSKQGKVTDSLTDKSVWMSWCRLLANRLGKSRDLHPFLSTLSSEELSLVSVVTVRNVISMLCTPSSGRHPFAAPRGSDGVVQEAHDRATETLRHWNARAGKVEELPVRVYSCPVTNVCSQVGSQVNFELNRRRLENLHGKLRMRRLLEASNEAAAADGRPVLSQTRQLQRMMESKLGPDQDWDTIEKVRVGVVLVRTLMAEAFVHGDYHACKMELSEEARMDKTAMRHGSATEAESATAAFSADQSFNSITIVEEEQVDEDGQEDYDELSALTDLPTPPNGSNPTAGPVMPSGIVDVARNPSSAFGHLVGEGTTKPNQRYNIYKSKHAGGDHSKVLVRAFRHRLVRRQSKVQGELCLRKVAADALLRTGNDTMSSSNQREGSPAHLLATKLQPLVCKPNPWQGFWEGGYLTHRTPFIRFTGSRVTSRDIRHVDLTRVQRILDYLGSTPFKINERVLDVVEEVWRRDLRIGDIPPRIDLSIPSLPGECDGLTEKAMKSAKLAVMKAYKENEKLASVRPTFLLKLKSARAFRNISTGLYFPHNLDFRGRCYPLPPHLQHQGDDLCRGLLMFNEKKRLGERGWWWLRLHLANLFGHDKLKLQDRVDWTDTQTESILAAAEDPLGNAEFWLAADDPWQALAVIFEVAEALRYPEGPEEYATGISVHQDGSCNGLQHYAALGRDEWGAKAVNVLPNTEVQDVYMIVLNIVKEKVERHADQGHALARQAIELGVLKRKVVKQTVMTICYGVTSLGARDQVKKQLEDFVGDTLDADELMQMAKYLSQLVLTSIDEVFEQAMKIKKWFDVASRVLTAHGLPVCWSTPVLGMPCRQPYRAQASVDVSLQTSAVTGTNGTMQRYVKKVVQVNVESDDMPVSKTKQRMGFPPNFVHSLDGTHMLLTAEECAKHGLAFAAVHDSYWTHACDVDEMNVLIRDMFVRLHNDATVNIGGYLVSDDVFLVALRCRSLNEFESLKVTMLAPTKKQRVTGASPANKKRRVSSEILHKDVGEAESSTEVCELEVVEVVRFHFDGAEEGIPPTYAHQSFDEAESFVWLKALTPFTIRIDVDTRDLSVGIRFDHPKMPNEKLMKAAYKRHCDTLLARMHTARFSPLTLKPFYGGCKAFRLGMNGKDNNLLKKLKDGLRSAGDDPAIPTSLELVTVPDSLYDFWRRVEWLMLWFIDASGTIDLPCTETDEEQQKGSSIGGRWILYLLRDSVTKQMMSCASVYGFPSLVKDGKRRVRVAQFLTIPNQQKKGYGGVLYRHIATEAIAADEVDEITFEDPSPGMQSLREVVTLALCYKAFPEPLPEDKRRDPLAVAAMLKIPVSFAKRITELEWFAVNHYPAACSPSVEHLSRKESKALAAERLAYKQRQRKYCTPDDPDFPEDFIELEPDQQKAVVKDILQGRWVNYISNMAHSVAEARRLSKLTCTTGGPSWLHTEAAAVEERMVMPSAPTKFTDLNLTSNTARGIAEVMKLNTLTATQRRSLPKLMADDCDVLIKARTGTGKTLTFLLPIVEAIVNTPNWKAHGGVLALILCPTRELGLQTCTELDRLLAHHDKELSAVALVGGVPRRHDLEMLRKRRPKIIVGTPGRIGDHIEGTFMFHTLFEKLQWLVLDEADRLLELSFAETLDIVDGVMPRNRRTVLCSATMPEVLLGKAQSWCHRGYAFVDCIGDTSSCEGDSEYSTPTPDSMGVVTPESMNDKQFYVTCPADKIVTALHNILQDEITRSPYDHKVMVFFPTARMTAFFSTLFNRQFRMPVIEMHKKRDQHERTLASAQFQTSESAIMFTSDVSSRGMDYSDVSSVIQVMAPSHVDSYVHRVGRTARAGKEGTAVLLLPEEESNFASELTRQSIPLKPLPRALQDPQWLLNTNDLTATALTGGWASSNGSMLHQAETMFSSLLAHLKSSRAKLRNSQIIAIASGVVRSTGMSTVPGVPEDLAQKLAMFRVRTIRPRLAFAPDRINVERPLLKSEIKANEIDQACGKSGHFNHKKVGIDGLYEVIRLAETPLEYGTCMVTLNRYYNLGVDLRDPVLTTKLLACAIKLKRKDQALELTKAWQKWLRHPPNPKLLHALMIGLNALDDAYATREILAAIRSNWAMDLTSIPYEMAIEAFCASGRSDELALIWADATDTMGIVLPWQAHVNVITCVLTNGDVELAKEVERKGLSLAGMRPPARCLAAQAWIKFAVGDGGWVHQAEKAMKEARRIGSLDNQPIFHPGFVKALLNAGAEGNDEATRFSVRAEAVLGRFYTGTNSSV</sequence>
<dbReference type="InterPro" id="IPR029262">
    <property type="entry name" value="RPOL_N"/>
</dbReference>
<evidence type="ECO:0000256" key="9">
    <source>
        <dbReference type="ARBA" id="ARBA00022840"/>
    </source>
</evidence>
<dbReference type="PROSITE" id="PS00039">
    <property type="entry name" value="DEAD_ATP_HELICASE"/>
    <property type="match status" value="1"/>
</dbReference>
<evidence type="ECO:0000313" key="15">
    <source>
        <dbReference type="Proteomes" id="UP000572268"/>
    </source>
</evidence>
<comment type="similarity">
    <text evidence="1">Belongs to the phage and mitochondrial RNA polymerase family.</text>
</comment>
<protein>
    <recommendedName>
        <fullName evidence="2">DNA-directed RNA polymerase</fullName>
        <ecNumber evidence="2">2.7.7.6</ecNumber>
    </recommendedName>
</protein>
<keyword evidence="8" id="KW-0347">Helicase</keyword>
<evidence type="ECO:0000313" key="14">
    <source>
        <dbReference type="EMBL" id="KAF4657050.1"/>
    </source>
</evidence>
<keyword evidence="7" id="KW-0378">Hydrolase</keyword>
<dbReference type="InterPro" id="IPR046950">
    <property type="entry name" value="DNA-dir_Rpol_C_phage-type"/>
</dbReference>
<dbReference type="InterPro" id="IPR043502">
    <property type="entry name" value="DNA/RNA_pol_sf"/>
</dbReference>
<dbReference type="Gene3D" id="3.40.630.30">
    <property type="match status" value="1"/>
</dbReference>
<evidence type="ECO:0000256" key="5">
    <source>
        <dbReference type="ARBA" id="ARBA00022695"/>
    </source>
</evidence>
<dbReference type="GO" id="GO:0004386">
    <property type="term" value="F:helicase activity"/>
    <property type="evidence" value="ECO:0007669"/>
    <property type="project" value="UniProtKB-KW"/>
</dbReference>
<dbReference type="PANTHER" id="PTHR10102">
    <property type="entry name" value="DNA-DIRECTED RNA POLYMERASE, MITOCHONDRIAL"/>
    <property type="match status" value="1"/>
</dbReference>
<dbReference type="InterPro" id="IPR024075">
    <property type="entry name" value="DNA-dir_RNA_pol_helix_hairp_sf"/>
</dbReference>
<accession>A0A7J6LDJ1</accession>
<dbReference type="InterPro" id="IPR044742">
    <property type="entry name" value="DEAD/DEAH_RhlB"/>
</dbReference>
<keyword evidence="10" id="KW-0804">Transcription</keyword>
<dbReference type="InterPro" id="IPR011545">
    <property type="entry name" value="DEAD/DEAH_box_helicase_dom"/>
</dbReference>
<evidence type="ECO:0000256" key="10">
    <source>
        <dbReference type="ARBA" id="ARBA00023163"/>
    </source>
</evidence>
<evidence type="ECO:0000256" key="8">
    <source>
        <dbReference type="ARBA" id="ARBA00022806"/>
    </source>
</evidence>
<evidence type="ECO:0000256" key="7">
    <source>
        <dbReference type="ARBA" id="ARBA00022801"/>
    </source>
</evidence>
<dbReference type="GO" id="GO:0006390">
    <property type="term" value="P:mitochondrial transcription"/>
    <property type="evidence" value="ECO:0007669"/>
    <property type="project" value="TreeGrafter"/>
</dbReference>
<dbReference type="Gene3D" id="1.10.287.260">
    <property type="match status" value="1"/>
</dbReference>
<evidence type="ECO:0000256" key="6">
    <source>
        <dbReference type="ARBA" id="ARBA00022741"/>
    </source>
</evidence>
<dbReference type="Pfam" id="PF14700">
    <property type="entry name" value="RPOL_N"/>
    <property type="match status" value="1"/>
</dbReference>
<dbReference type="InterPro" id="IPR027417">
    <property type="entry name" value="P-loop_NTPase"/>
</dbReference>
<dbReference type="GO" id="GO:0006325">
    <property type="term" value="P:chromatin organization"/>
    <property type="evidence" value="ECO:0007669"/>
    <property type="project" value="InterPro"/>
</dbReference>
<evidence type="ECO:0000256" key="11">
    <source>
        <dbReference type="ARBA" id="ARBA00048552"/>
    </source>
</evidence>
<dbReference type="InterPro" id="IPR037159">
    <property type="entry name" value="RNA_POL_N_sf"/>
</dbReference>
<dbReference type="SUPFAM" id="SSF56672">
    <property type="entry name" value="DNA/RNA polymerases"/>
    <property type="match status" value="1"/>
</dbReference>
<dbReference type="CDD" id="cd00268">
    <property type="entry name" value="DEADc"/>
    <property type="match status" value="1"/>
</dbReference>
<dbReference type="Proteomes" id="UP000572268">
    <property type="component" value="Unassembled WGS sequence"/>
</dbReference>
<evidence type="ECO:0000256" key="3">
    <source>
        <dbReference type="ARBA" id="ARBA00022478"/>
    </source>
</evidence>
<dbReference type="GO" id="GO:0003899">
    <property type="term" value="F:DNA-directed RNA polymerase activity"/>
    <property type="evidence" value="ECO:0007669"/>
    <property type="project" value="UniProtKB-EC"/>
</dbReference>
<dbReference type="EMBL" id="JABANN010000543">
    <property type="protein sequence ID" value="KAF4657050.1"/>
    <property type="molecule type" value="Genomic_DNA"/>
</dbReference>
<dbReference type="GO" id="GO:0016787">
    <property type="term" value="F:hydrolase activity"/>
    <property type="evidence" value="ECO:0007669"/>
    <property type="project" value="UniProtKB-KW"/>
</dbReference>
<dbReference type="InterPro" id="IPR001650">
    <property type="entry name" value="Helicase_C-like"/>
</dbReference>
<dbReference type="InterPro" id="IPR014001">
    <property type="entry name" value="Helicase_ATP-bd"/>
</dbReference>
<dbReference type="InterPro" id="IPR037113">
    <property type="entry name" value="Hat1_N_sf"/>
</dbReference>
<evidence type="ECO:0000259" key="13">
    <source>
        <dbReference type="PROSITE" id="PS51194"/>
    </source>
</evidence>
<dbReference type="GO" id="GO:0005524">
    <property type="term" value="F:ATP binding"/>
    <property type="evidence" value="ECO:0007669"/>
    <property type="project" value="UniProtKB-KW"/>
</dbReference>
<keyword evidence="9" id="KW-0067">ATP-binding</keyword>
<evidence type="ECO:0000256" key="1">
    <source>
        <dbReference type="ARBA" id="ARBA00009493"/>
    </source>
</evidence>
<dbReference type="Gene3D" id="3.40.50.300">
    <property type="entry name" value="P-loop containing nucleotide triphosphate hydrolases"/>
    <property type="match status" value="2"/>
</dbReference>
<dbReference type="PROSITE" id="PS51192">
    <property type="entry name" value="HELICASE_ATP_BIND_1"/>
    <property type="match status" value="1"/>
</dbReference>
<dbReference type="PROSITE" id="PS00489">
    <property type="entry name" value="RNA_POL_PHAGE_2"/>
    <property type="match status" value="1"/>
</dbReference>
<dbReference type="Pfam" id="PF00271">
    <property type="entry name" value="Helicase_C"/>
    <property type="match status" value="1"/>
</dbReference>
<dbReference type="Gene3D" id="1.10.287.280">
    <property type="match status" value="1"/>
</dbReference>
<dbReference type="SMART" id="SM00487">
    <property type="entry name" value="DEXDc"/>
    <property type="match status" value="1"/>
</dbReference>
<dbReference type="GO" id="GO:0034245">
    <property type="term" value="C:mitochondrial DNA-directed RNA polymerase complex"/>
    <property type="evidence" value="ECO:0007669"/>
    <property type="project" value="TreeGrafter"/>
</dbReference>
<comment type="catalytic activity">
    <reaction evidence="11">
        <text>RNA(n) + a ribonucleoside 5'-triphosphate = RNA(n+1) + diphosphate</text>
        <dbReference type="Rhea" id="RHEA:21248"/>
        <dbReference type="Rhea" id="RHEA-COMP:14527"/>
        <dbReference type="Rhea" id="RHEA-COMP:17342"/>
        <dbReference type="ChEBI" id="CHEBI:33019"/>
        <dbReference type="ChEBI" id="CHEBI:61557"/>
        <dbReference type="ChEBI" id="CHEBI:140395"/>
        <dbReference type="EC" id="2.7.7.6"/>
    </reaction>
</comment>
<dbReference type="PANTHER" id="PTHR10102:SF0">
    <property type="entry name" value="DNA-DIRECTED RNA POLYMERASE, MITOCHONDRIAL"/>
    <property type="match status" value="1"/>
</dbReference>
<dbReference type="Pfam" id="PF00940">
    <property type="entry name" value="RNA_pol"/>
    <property type="match status" value="1"/>
</dbReference>
<dbReference type="InterPro" id="IPR002092">
    <property type="entry name" value="DNA-dir_Rpol_phage-type"/>
</dbReference>
<evidence type="ECO:0000259" key="12">
    <source>
        <dbReference type="PROSITE" id="PS51192"/>
    </source>
</evidence>
<dbReference type="Gene3D" id="1.10.1320.10">
    <property type="entry name" value="DNA-directed RNA polymerase, N-terminal domain"/>
    <property type="match status" value="1"/>
</dbReference>